<reference evidence="3" key="3">
    <citation type="submission" date="2018-08" db="UniProtKB">
        <authorList>
            <consortium name="EnsemblPlants"/>
        </authorList>
    </citation>
    <scope>IDENTIFICATION</scope>
    <source>
        <strain evidence="3">cv. Bd21</strain>
    </source>
</reference>
<gene>
    <name evidence="2" type="ORF">BRADI_4g16104v3</name>
</gene>
<reference evidence="2 3" key="1">
    <citation type="journal article" date="2010" name="Nature">
        <title>Genome sequencing and analysis of the model grass Brachypodium distachyon.</title>
        <authorList>
            <consortium name="International Brachypodium Initiative"/>
        </authorList>
    </citation>
    <scope>NUCLEOTIDE SEQUENCE [LARGE SCALE GENOMIC DNA]</scope>
    <source>
        <strain evidence="2 3">Bd21</strain>
    </source>
</reference>
<evidence type="ECO:0000256" key="1">
    <source>
        <dbReference type="SAM" id="MobiDB-lite"/>
    </source>
</evidence>
<proteinExistence type="predicted"/>
<evidence type="ECO:0000313" key="3">
    <source>
        <dbReference type="EnsemblPlants" id="PNT63450"/>
    </source>
</evidence>
<organism evidence="2">
    <name type="scientific">Brachypodium distachyon</name>
    <name type="common">Purple false brome</name>
    <name type="synonym">Trachynia distachya</name>
    <dbReference type="NCBI Taxonomy" id="15368"/>
    <lineage>
        <taxon>Eukaryota</taxon>
        <taxon>Viridiplantae</taxon>
        <taxon>Streptophyta</taxon>
        <taxon>Embryophyta</taxon>
        <taxon>Tracheophyta</taxon>
        <taxon>Spermatophyta</taxon>
        <taxon>Magnoliopsida</taxon>
        <taxon>Liliopsida</taxon>
        <taxon>Poales</taxon>
        <taxon>Poaceae</taxon>
        <taxon>BOP clade</taxon>
        <taxon>Pooideae</taxon>
        <taxon>Stipodae</taxon>
        <taxon>Brachypodieae</taxon>
        <taxon>Brachypodium</taxon>
    </lineage>
</organism>
<protein>
    <submittedName>
        <fullName evidence="2 3">Uncharacterized protein</fullName>
    </submittedName>
</protein>
<dbReference type="EMBL" id="CM000883">
    <property type="protein sequence ID" value="PNT63450.1"/>
    <property type="molecule type" value="Genomic_DNA"/>
</dbReference>
<dbReference type="AlphaFoldDB" id="A0A2K2CN47"/>
<feature type="compositionally biased region" description="Basic residues" evidence="1">
    <location>
        <begin position="53"/>
        <end position="62"/>
    </location>
</feature>
<dbReference type="Proteomes" id="UP000008810">
    <property type="component" value="Chromosome 4"/>
</dbReference>
<keyword evidence="4" id="KW-1185">Reference proteome</keyword>
<feature type="compositionally biased region" description="Low complexity" evidence="1">
    <location>
        <begin position="63"/>
        <end position="73"/>
    </location>
</feature>
<feature type="compositionally biased region" description="Low complexity" evidence="1">
    <location>
        <begin position="82"/>
        <end position="97"/>
    </location>
</feature>
<sequence>MAAERRPWIRADKRRLYAEWRSADRIKKSSKRAGRRPLVVPPPPALPAPPARARLRAARAARPRCCPRSAPRRLPAPPPASSPAGRNPRTGPVSRASPGGGGASGAGRRGGGEELGHGRRMKRRGAGDVRHAGVKRTAMEAAAIGGACWTAGSLAVGDSRLRKEEDEAGGGFRRGTRQKDRTSSRSGDGEANANRGLNSGWDFEAFRRPTRRREGGSKAGDAAPPRELRTEAA</sequence>
<dbReference type="InParanoid" id="A0A2K2CN47"/>
<evidence type="ECO:0000313" key="2">
    <source>
        <dbReference type="EMBL" id="PNT63450.1"/>
    </source>
</evidence>
<dbReference type="ExpressionAtlas" id="A0A2K2CN47">
    <property type="expression patterns" value="baseline"/>
</dbReference>
<name>A0A2K2CN47_BRADI</name>
<feature type="compositionally biased region" description="Basic and acidic residues" evidence="1">
    <location>
        <begin position="224"/>
        <end position="233"/>
    </location>
</feature>
<dbReference type="EnsemblPlants" id="PNT63450">
    <property type="protein sequence ID" value="PNT63450"/>
    <property type="gene ID" value="BRADI_4g16104v3"/>
</dbReference>
<feature type="compositionally biased region" description="Gly residues" evidence="1">
    <location>
        <begin position="98"/>
        <end position="109"/>
    </location>
</feature>
<evidence type="ECO:0000313" key="4">
    <source>
        <dbReference type="Proteomes" id="UP000008810"/>
    </source>
</evidence>
<feature type="region of interest" description="Disordered" evidence="1">
    <location>
        <begin position="22"/>
        <end position="134"/>
    </location>
</feature>
<dbReference type="Gramene" id="PNT63450">
    <property type="protein sequence ID" value="PNT63450"/>
    <property type="gene ID" value="BRADI_4g16104v3"/>
</dbReference>
<feature type="compositionally biased region" description="Pro residues" evidence="1">
    <location>
        <begin position="39"/>
        <end position="50"/>
    </location>
</feature>
<reference evidence="2" key="2">
    <citation type="submission" date="2017-06" db="EMBL/GenBank/DDBJ databases">
        <title>WGS assembly of Brachypodium distachyon.</title>
        <authorList>
            <consortium name="The International Brachypodium Initiative"/>
            <person name="Lucas S."/>
            <person name="Harmon-Smith M."/>
            <person name="Lail K."/>
            <person name="Tice H."/>
            <person name="Grimwood J."/>
            <person name="Bruce D."/>
            <person name="Barry K."/>
            <person name="Shu S."/>
            <person name="Lindquist E."/>
            <person name="Wang M."/>
            <person name="Pitluck S."/>
            <person name="Vogel J.P."/>
            <person name="Garvin D.F."/>
            <person name="Mockler T.C."/>
            <person name="Schmutz J."/>
            <person name="Rokhsar D."/>
            <person name="Bevan M.W."/>
        </authorList>
    </citation>
    <scope>NUCLEOTIDE SEQUENCE</scope>
    <source>
        <strain evidence="2">Bd21</strain>
    </source>
</reference>
<feature type="region of interest" description="Disordered" evidence="1">
    <location>
        <begin position="154"/>
        <end position="233"/>
    </location>
</feature>
<feature type="compositionally biased region" description="Basic and acidic residues" evidence="1">
    <location>
        <begin position="204"/>
        <end position="216"/>
    </location>
</feature>
<accession>A0A2K2CN47</accession>